<dbReference type="AlphaFoldDB" id="A0A5C6T0G2"/>
<protein>
    <submittedName>
        <fullName evidence="1">Uncharacterized protein</fullName>
    </submittedName>
</protein>
<reference evidence="1 2" key="1">
    <citation type="submission" date="2019-07" db="EMBL/GenBank/DDBJ databases">
        <title>The First High-Quality Draft Genome Sequence of the Causal Agent of the Current Panama Disease Epidemic.</title>
        <authorList>
            <person name="Warmington R.J."/>
            <person name="Kay W."/>
            <person name="Jeffries A."/>
            <person name="Bebber D."/>
            <person name="Moore K."/>
            <person name="Studholme D.J."/>
        </authorList>
    </citation>
    <scope>NUCLEOTIDE SEQUENCE [LARGE SCALE GENOMIC DNA]</scope>
    <source>
        <strain evidence="1 2">TR4</strain>
    </source>
</reference>
<sequence length="231" mass="25694">MVFLGFDPPPPTLSLLTPSLPTTMTSELQLREWDQTLVGEWFFSEEVAARAGAIGCVCHEKGSLSISTSYFSLIRAIGAFVLTCRMIRDVERISPALDSCRTMFRGIQEGAADVTIPRSSAKSRVASRSPRMSWTLNGHDGMEMMHFTGSMNWRCDSPRTFSISLSGRIRVSMYKERILDGSLEEYWDSANVPGRMIGELVTLVAGQTNPQTFKHGMQLLPGDHIPNHGYE</sequence>
<dbReference type="EMBL" id="VMNF01000007">
    <property type="protein sequence ID" value="TXC04273.1"/>
    <property type="molecule type" value="Genomic_DNA"/>
</dbReference>
<dbReference type="Proteomes" id="UP000321331">
    <property type="component" value="Unassembled WGS sequence"/>
</dbReference>
<comment type="caution">
    <text evidence="1">The sequence shown here is derived from an EMBL/GenBank/DDBJ whole genome shotgun (WGS) entry which is preliminary data.</text>
</comment>
<evidence type="ECO:0000313" key="2">
    <source>
        <dbReference type="Proteomes" id="UP000321331"/>
    </source>
</evidence>
<proteinExistence type="predicted"/>
<organism evidence="1 2">
    <name type="scientific">Fusarium oxysporum f. sp. cubense</name>
    <dbReference type="NCBI Taxonomy" id="61366"/>
    <lineage>
        <taxon>Eukaryota</taxon>
        <taxon>Fungi</taxon>
        <taxon>Dikarya</taxon>
        <taxon>Ascomycota</taxon>
        <taxon>Pezizomycotina</taxon>
        <taxon>Sordariomycetes</taxon>
        <taxon>Hypocreomycetidae</taxon>
        <taxon>Hypocreales</taxon>
        <taxon>Nectriaceae</taxon>
        <taxon>Fusarium</taxon>
        <taxon>Fusarium oxysporum species complex</taxon>
    </lineage>
</organism>
<gene>
    <name evidence="1" type="ORF">FocTR4_00001981</name>
</gene>
<name>A0A5C6T0G2_FUSOC</name>
<accession>A0A5C6T0G2</accession>
<evidence type="ECO:0000313" key="1">
    <source>
        <dbReference type="EMBL" id="TXC04273.1"/>
    </source>
</evidence>